<protein>
    <recommendedName>
        <fullName evidence="1">Rho termination factor-like N-terminal domain-containing protein</fullName>
    </recommendedName>
</protein>
<organism evidence="2">
    <name type="scientific">Dulem virus 36</name>
    <dbReference type="NCBI Taxonomy" id="3145754"/>
    <lineage>
        <taxon>Viruses</taxon>
        <taxon>Duplodnaviria</taxon>
        <taxon>Heunggongvirae</taxon>
        <taxon>Uroviricota</taxon>
        <taxon>Caudoviricetes</taxon>
    </lineage>
</organism>
<dbReference type="SMART" id="SM00959">
    <property type="entry name" value="Rho_N"/>
    <property type="match status" value="1"/>
</dbReference>
<dbReference type="GO" id="GO:0006353">
    <property type="term" value="P:DNA-templated transcription termination"/>
    <property type="evidence" value="ECO:0007669"/>
    <property type="project" value="InterPro"/>
</dbReference>
<dbReference type="EMBL" id="PP511521">
    <property type="protein sequence ID" value="XCD05045.1"/>
    <property type="molecule type" value="Genomic_DNA"/>
</dbReference>
<accession>A0AAU8AYF1</accession>
<evidence type="ECO:0000313" key="2">
    <source>
        <dbReference type="EMBL" id="XCD05045.1"/>
    </source>
</evidence>
<dbReference type="Gene3D" id="1.10.720.30">
    <property type="entry name" value="SAP domain"/>
    <property type="match status" value="1"/>
</dbReference>
<feature type="domain" description="Rho termination factor-like N-terminal" evidence="1">
    <location>
        <begin position="6"/>
        <end position="51"/>
    </location>
</feature>
<reference evidence="2" key="1">
    <citation type="submission" date="2024-03" db="EMBL/GenBank/DDBJ databases">
        <title>Diverse circular DNA viruses in blood, oral, and fecal samples of captive lemurs.</title>
        <authorList>
            <person name="Paietta E.N."/>
            <person name="Kraberger S."/>
            <person name="Lund M.C."/>
            <person name="Custer J.M."/>
            <person name="Vargas K.M."/>
            <person name="Ehmke E.E."/>
            <person name="Yoder A.D."/>
            <person name="Varsani A."/>
        </authorList>
    </citation>
    <scope>NUCLEOTIDE SEQUENCE</scope>
    <source>
        <strain evidence="2">Duke_24FS_3</strain>
    </source>
</reference>
<evidence type="ECO:0000259" key="1">
    <source>
        <dbReference type="SMART" id="SM00959"/>
    </source>
</evidence>
<proteinExistence type="predicted"/>
<dbReference type="InterPro" id="IPR011112">
    <property type="entry name" value="Rho-like_N"/>
</dbReference>
<dbReference type="InterPro" id="IPR036361">
    <property type="entry name" value="SAP_dom_sf"/>
</dbReference>
<name>A0AAU8AYF1_9CAUD</name>
<sequence length="179" mass="21132">MLKRTELESMTVEQLKRLTKERGLRMSSNNRKLKKAELIEQLLETETETETEKVTLESLVEKYSTPKSEKVYEYVLKPDAYVVFVHYVEAKDGNIYKKLRTAKVVDVDREFKLVTVETMLGLKLVLAYDDLLFVRKERNGYYPSDIKDYLRKQRTKKGEELVHEKVGSKYTARVNRKRS</sequence>